<evidence type="ECO:0000313" key="5">
    <source>
        <dbReference type="Proteomes" id="UP000317716"/>
    </source>
</evidence>
<dbReference type="Gene3D" id="3.30.830.10">
    <property type="entry name" value="Metalloenzyme, LuxS/M16 peptidase-like"/>
    <property type="match status" value="2"/>
</dbReference>
<dbReference type="Proteomes" id="UP000317716">
    <property type="component" value="Unassembled WGS sequence"/>
</dbReference>
<evidence type="ECO:0000259" key="2">
    <source>
        <dbReference type="Pfam" id="PF00675"/>
    </source>
</evidence>
<dbReference type="AlphaFoldDB" id="A0A538SSH3"/>
<name>A0A538SSH3_UNCEI</name>
<protein>
    <submittedName>
        <fullName evidence="4">Insulinase family protein</fullName>
    </submittedName>
</protein>
<dbReference type="SUPFAM" id="SSF63411">
    <property type="entry name" value="LuxS/MPP-like metallohydrolase"/>
    <property type="match status" value="2"/>
</dbReference>
<organism evidence="4 5">
    <name type="scientific">Eiseniibacteriota bacterium</name>
    <dbReference type="NCBI Taxonomy" id="2212470"/>
    <lineage>
        <taxon>Bacteria</taxon>
        <taxon>Candidatus Eiseniibacteriota</taxon>
    </lineage>
</organism>
<dbReference type="GO" id="GO:0046872">
    <property type="term" value="F:metal ion binding"/>
    <property type="evidence" value="ECO:0007669"/>
    <property type="project" value="InterPro"/>
</dbReference>
<dbReference type="Pfam" id="PF00675">
    <property type="entry name" value="Peptidase_M16"/>
    <property type="match status" value="1"/>
</dbReference>
<dbReference type="EMBL" id="VBOS01000275">
    <property type="protein sequence ID" value="TMQ54325.1"/>
    <property type="molecule type" value="Genomic_DNA"/>
</dbReference>
<evidence type="ECO:0000313" key="4">
    <source>
        <dbReference type="EMBL" id="TMQ54325.1"/>
    </source>
</evidence>
<comment type="caution">
    <text evidence="4">The sequence shown here is derived from an EMBL/GenBank/DDBJ whole genome shotgun (WGS) entry which is preliminary data.</text>
</comment>
<dbReference type="InterPro" id="IPR011249">
    <property type="entry name" value="Metalloenz_LuxS/M16"/>
</dbReference>
<evidence type="ECO:0000259" key="3">
    <source>
        <dbReference type="Pfam" id="PF05193"/>
    </source>
</evidence>
<dbReference type="Pfam" id="PF05193">
    <property type="entry name" value="Peptidase_M16_C"/>
    <property type="match status" value="1"/>
</dbReference>
<feature type="domain" description="Peptidase M16 C-terminal" evidence="3">
    <location>
        <begin position="218"/>
        <end position="395"/>
    </location>
</feature>
<keyword evidence="1" id="KW-0732">Signal</keyword>
<dbReference type="InterPro" id="IPR007863">
    <property type="entry name" value="Peptidase_M16_C"/>
</dbReference>
<reference evidence="4 5" key="1">
    <citation type="journal article" date="2019" name="Nat. Microbiol.">
        <title>Mediterranean grassland soil C-N compound turnover is dependent on rainfall and depth, and is mediated by genomically divergent microorganisms.</title>
        <authorList>
            <person name="Diamond S."/>
            <person name="Andeer P.F."/>
            <person name="Li Z."/>
            <person name="Crits-Christoph A."/>
            <person name="Burstein D."/>
            <person name="Anantharaman K."/>
            <person name="Lane K.R."/>
            <person name="Thomas B.C."/>
            <person name="Pan C."/>
            <person name="Northen T.R."/>
            <person name="Banfield J.F."/>
        </authorList>
    </citation>
    <scope>NUCLEOTIDE SEQUENCE [LARGE SCALE GENOMIC DNA]</scope>
    <source>
        <strain evidence="4">WS_2</strain>
    </source>
</reference>
<evidence type="ECO:0000256" key="1">
    <source>
        <dbReference type="SAM" id="SignalP"/>
    </source>
</evidence>
<feature type="domain" description="Peptidase M16 N-terminal" evidence="2">
    <location>
        <begin position="82"/>
        <end position="192"/>
    </location>
</feature>
<feature type="chain" id="PRO_5021861762" evidence="1">
    <location>
        <begin position="31"/>
        <end position="541"/>
    </location>
</feature>
<proteinExistence type="predicted"/>
<dbReference type="InterPro" id="IPR050361">
    <property type="entry name" value="MPP/UQCRC_Complex"/>
</dbReference>
<feature type="non-terminal residue" evidence="4">
    <location>
        <position position="541"/>
    </location>
</feature>
<sequence>MNDRKPRIRPAALAALLAVALGLSSVPASAALDPRFDPSKLTIPSLHPIKEVKPSRAVLGNGLVLYLLENHDLPVVLGQSYVKGSSLWEPANKVGLGGLTGEVMRSGGSAAHSGDWLDDRLAAIGASISTRIDEDLATAGFRCLSENTKEVLGLLAEVMRKPAFPEDKIELSKVSLRRQIAGRNDEMLDVLQRTSAFAVYGKDSPYARVPEYATVEAITRADCVKMHAQCFAPNRTVLVIYGDFKKSDMQRLVAGAFGDWKRDPAATPALPPLPARAGNRVVFAPKDDVTQSAVVFTHIGFKADSPDYADMEVLERALGGGFQSRLFNHVRTQRGLAYATGANSGAGFLRPGLFFAYSLTRNDSVMAALDLVRDEVRRITREPVTPEELKVARDAVQNSFVFNFEQPSAVAFRAGFYEMAGYPQDFLQRYQKALESVTATSMLAAGQRQIEPDKLVTVIVGKEKEFDRPLAAVGPTVERMDITIPPPPSKAGAAAGAASPEALARGREWLKRAADKAGGAPAWAAIKSWSEDSKVSVSMGG</sequence>
<accession>A0A538SSH3</accession>
<dbReference type="PANTHER" id="PTHR11851">
    <property type="entry name" value="METALLOPROTEASE"/>
    <property type="match status" value="1"/>
</dbReference>
<gene>
    <name evidence="4" type="ORF">E6K72_07870</name>
</gene>
<dbReference type="PANTHER" id="PTHR11851:SF225">
    <property type="entry name" value="NON-PEPTIDASE HOMOLOG YMXG"/>
    <property type="match status" value="1"/>
</dbReference>
<dbReference type="InterPro" id="IPR011765">
    <property type="entry name" value="Pept_M16_N"/>
</dbReference>
<feature type="signal peptide" evidence="1">
    <location>
        <begin position="1"/>
        <end position="30"/>
    </location>
</feature>